<dbReference type="AlphaFoldDB" id="D0NBS0"/>
<dbReference type="VEuPathDB" id="FungiDB:PITG_09127"/>
<accession>D0NBS0</accession>
<reference evidence="3" key="1">
    <citation type="journal article" date="2009" name="Nature">
        <title>Genome sequence and analysis of the Irish potato famine pathogen Phytophthora infestans.</title>
        <authorList>
            <consortium name="The Broad Institute Genome Sequencing Platform"/>
            <person name="Haas B.J."/>
            <person name="Kamoun S."/>
            <person name="Zody M.C."/>
            <person name="Jiang R.H."/>
            <person name="Handsaker R.E."/>
            <person name="Cano L.M."/>
            <person name="Grabherr M."/>
            <person name="Kodira C.D."/>
            <person name="Raffaele S."/>
            <person name="Torto-Alalibo T."/>
            <person name="Bozkurt T.O."/>
            <person name="Ah-Fong A.M."/>
            <person name="Alvarado L."/>
            <person name="Anderson V.L."/>
            <person name="Armstrong M.R."/>
            <person name="Avrova A."/>
            <person name="Baxter L."/>
            <person name="Beynon J."/>
            <person name="Boevink P.C."/>
            <person name="Bollmann S.R."/>
            <person name="Bos J.I."/>
            <person name="Bulone V."/>
            <person name="Cai G."/>
            <person name="Cakir C."/>
            <person name="Carrington J.C."/>
            <person name="Chawner M."/>
            <person name="Conti L."/>
            <person name="Costanzo S."/>
            <person name="Ewan R."/>
            <person name="Fahlgren N."/>
            <person name="Fischbach M.A."/>
            <person name="Fugelstad J."/>
            <person name="Gilroy E.M."/>
            <person name="Gnerre S."/>
            <person name="Green P.J."/>
            <person name="Grenville-Briggs L.J."/>
            <person name="Griffith J."/>
            <person name="Grunwald N.J."/>
            <person name="Horn K."/>
            <person name="Horner N.R."/>
            <person name="Hu C.H."/>
            <person name="Huitema E."/>
            <person name="Jeong D.H."/>
            <person name="Jones A.M."/>
            <person name="Jones J.D."/>
            <person name="Jones R.W."/>
            <person name="Karlsson E.K."/>
            <person name="Kunjeti S.G."/>
            <person name="Lamour K."/>
            <person name="Liu Z."/>
            <person name="Ma L."/>
            <person name="Maclean D."/>
            <person name="Chibucos M.C."/>
            <person name="McDonald H."/>
            <person name="McWalters J."/>
            <person name="Meijer H.J."/>
            <person name="Morgan W."/>
            <person name="Morris P.F."/>
            <person name="Munro C.A."/>
            <person name="O'Neill K."/>
            <person name="Ospina-Giraldo M."/>
            <person name="Pinzon A."/>
            <person name="Pritchard L."/>
            <person name="Ramsahoye B."/>
            <person name="Ren Q."/>
            <person name="Restrepo S."/>
            <person name="Roy S."/>
            <person name="Sadanandom A."/>
            <person name="Savidor A."/>
            <person name="Schornack S."/>
            <person name="Schwartz D.C."/>
            <person name="Schumann U.D."/>
            <person name="Schwessinger B."/>
            <person name="Seyer L."/>
            <person name="Sharpe T."/>
            <person name="Silvar C."/>
            <person name="Song J."/>
            <person name="Studholme D.J."/>
            <person name="Sykes S."/>
            <person name="Thines M."/>
            <person name="van de Vondervoort P.J."/>
            <person name="Phuntumart V."/>
            <person name="Wawra S."/>
            <person name="Weide R."/>
            <person name="Win J."/>
            <person name="Young C."/>
            <person name="Zhou S."/>
            <person name="Fry W."/>
            <person name="Meyers B.C."/>
            <person name="van West P."/>
            <person name="Ristaino J."/>
            <person name="Govers F."/>
            <person name="Birch P.R."/>
            <person name="Whisson S.C."/>
            <person name="Judelson H.S."/>
            <person name="Nusbaum C."/>
        </authorList>
    </citation>
    <scope>NUCLEOTIDE SEQUENCE [LARGE SCALE GENOMIC DNA]</scope>
    <source>
        <strain evidence="3">T30-4</strain>
    </source>
</reference>
<gene>
    <name evidence="2" type="ORF">PITG_09127</name>
</gene>
<keyword evidence="3" id="KW-1185">Reference proteome</keyword>
<dbReference type="Proteomes" id="UP000006643">
    <property type="component" value="Unassembled WGS sequence"/>
</dbReference>
<protein>
    <submittedName>
        <fullName evidence="2">Uncharacterized protein</fullName>
    </submittedName>
</protein>
<dbReference type="GeneID" id="9470476"/>
<dbReference type="EMBL" id="DS028131">
    <property type="protein sequence ID" value="EEY55225.1"/>
    <property type="molecule type" value="Genomic_DNA"/>
</dbReference>
<dbReference type="KEGG" id="pif:PITG_09127"/>
<organism evidence="2 3">
    <name type="scientific">Phytophthora infestans (strain T30-4)</name>
    <name type="common">Potato late blight agent</name>
    <dbReference type="NCBI Taxonomy" id="403677"/>
    <lineage>
        <taxon>Eukaryota</taxon>
        <taxon>Sar</taxon>
        <taxon>Stramenopiles</taxon>
        <taxon>Oomycota</taxon>
        <taxon>Peronosporomycetes</taxon>
        <taxon>Peronosporales</taxon>
        <taxon>Peronosporaceae</taxon>
        <taxon>Phytophthora</taxon>
    </lineage>
</organism>
<name>D0NBS0_PHYIT</name>
<feature type="region of interest" description="Disordered" evidence="1">
    <location>
        <begin position="49"/>
        <end position="69"/>
    </location>
</feature>
<dbReference type="HOGENOM" id="CLU_2175990_0_0_1"/>
<evidence type="ECO:0000313" key="2">
    <source>
        <dbReference type="EMBL" id="EEY55225.1"/>
    </source>
</evidence>
<sequence>MYDSQADVNVACAFTTTSAATLFILTSSSSSEMQSISARSSVLMSSRARPRGYSATRSGPGAAKIATNEPPVPDVVFDSSCHLGYNSWGRTGMSCKIEHFRYPELESACL</sequence>
<evidence type="ECO:0000256" key="1">
    <source>
        <dbReference type="SAM" id="MobiDB-lite"/>
    </source>
</evidence>
<evidence type="ECO:0000313" key="3">
    <source>
        <dbReference type="Proteomes" id="UP000006643"/>
    </source>
</evidence>
<dbReference type="RefSeq" id="XP_002903449.1">
    <property type="nucleotide sequence ID" value="XM_002903403.1"/>
</dbReference>
<proteinExistence type="predicted"/>
<dbReference type="InParanoid" id="D0NBS0"/>